<keyword evidence="13" id="KW-1015">Disulfide bond</keyword>
<comment type="subcellular location">
    <subcellularLocation>
        <location evidence="1">Cell membrane</location>
        <topology evidence="1">Single-pass type I membrane protein</topology>
    </subcellularLocation>
</comment>
<dbReference type="GO" id="GO:0005524">
    <property type="term" value="F:ATP binding"/>
    <property type="evidence" value="ECO:0007669"/>
    <property type="project" value="UniProtKB-UniRule"/>
</dbReference>
<keyword evidence="6 22" id="KW-0732">Signal</keyword>
<dbReference type="CDD" id="cd00054">
    <property type="entry name" value="EGF_CA"/>
    <property type="match status" value="1"/>
</dbReference>
<name>A0AAW1JTM5_SAPOF</name>
<keyword evidence="9 18" id="KW-0418">Kinase</keyword>
<organism evidence="26 27">
    <name type="scientific">Saponaria officinalis</name>
    <name type="common">Common soapwort</name>
    <name type="synonym">Lychnis saponaria</name>
    <dbReference type="NCBI Taxonomy" id="3572"/>
    <lineage>
        <taxon>Eukaryota</taxon>
        <taxon>Viridiplantae</taxon>
        <taxon>Streptophyta</taxon>
        <taxon>Embryophyta</taxon>
        <taxon>Tracheophyta</taxon>
        <taxon>Spermatophyta</taxon>
        <taxon>Magnoliopsida</taxon>
        <taxon>eudicotyledons</taxon>
        <taxon>Gunneridae</taxon>
        <taxon>Pentapetalae</taxon>
        <taxon>Caryophyllales</taxon>
        <taxon>Caryophyllaceae</taxon>
        <taxon>Caryophylleae</taxon>
        <taxon>Saponaria</taxon>
    </lineage>
</organism>
<keyword evidence="27" id="KW-1185">Reference proteome</keyword>
<feature type="domain" description="Protein kinase" evidence="23">
    <location>
        <begin position="531"/>
        <end position="809"/>
    </location>
</feature>
<evidence type="ECO:0000256" key="15">
    <source>
        <dbReference type="ARBA" id="ARBA00023180"/>
    </source>
</evidence>
<keyword evidence="15" id="KW-0325">Glycoprotein</keyword>
<keyword evidence="5 21" id="KW-0812">Transmembrane</keyword>
<dbReference type="InterPro" id="IPR000719">
    <property type="entry name" value="Prot_kinase_dom"/>
</dbReference>
<comment type="caution">
    <text evidence="26">The sequence shown here is derived from an EMBL/GenBank/DDBJ whole genome shotgun (WGS) entry which is preliminary data.</text>
</comment>
<dbReference type="PROSITE" id="PS50011">
    <property type="entry name" value="PROTEIN_KINASE_DOM"/>
    <property type="match status" value="1"/>
</dbReference>
<dbReference type="InterPro" id="IPR021820">
    <property type="entry name" value="S-locus_recpt_kinase_C"/>
</dbReference>
<dbReference type="InterPro" id="IPR008271">
    <property type="entry name" value="Ser/Thr_kinase_AS"/>
</dbReference>
<evidence type="ECO:0000256" key="9">
    <source>
        <dbReference type="ARBA" id="ARBA00022777"/>
    </source>
</evidence>
<keyword evidence="12 21" id="KW-0472">Membrane</keyword>
<evidence type="ECO:0000256" key="19">
    <source>
        <dbReference type="PROSITE-ProRule" id="PRU10141"/>
    </source>
</evidence>
<dbReference type="PROSITE" id="PS00108">
    <property type="entry name" value="PROTEIN_KINASE_ST"/>
    <property type="match status" value="1"/>
</dbReference>
<dbReference type="InterPro" id="IPR003609">
    <property type="entry name" value="Pan_app"/>
</dbReference>
<dbReference type="SUPFAM" id="SSF56112">
    <property type="entry name" value="Protein kinase-like (PK-like)"/>
    <property type="match status" value="1"/>
</dbReference>
<dbReference type="InterPro" id="IPR001245">
    <property type="entry name" value="Ser-Thr/Tyr_kinase_cat_dom"/>
</dbReference>
<dbReference type="SUPFAM" id="SSF51110">
    <property type="entry name" value="alpha-D-mannose-specific plant lectins"/>
    <property type="match status" value="1"/>
</dbReference>
<dbReference type="PIRSF" id="PIRSF000641">
    <property type="entry name" value="SRK"/>
    <property type="match status" value="1"/>
</dbReference>
<evidence type="ECO:0000256" key="6">
    <source>
        <dbReference type="ARBA" id="ARBA00022729"/>
    </source>
</evidence>
<dbReference type="PROSITE" id="PS50948">
    <property type="entry name" value="PAN"/>
    <property type="match status" value="1"/>
</dbReference>
<dbReference type="FunFam" id="1.10.510.10:FF:000060">
    <property type="entry name" value="G-type lectin S-receptor-like serine/threonine-protein kinase"/>
    <property type="match status" value="1"/>
</dbReference>
<feature type="transmembrane region" description="Helical" evidence="21">
    <location>
        <begin position="438"/>
        <end position="461"/>
    </location>
</feature>
<dbReference type="Gene3D" id="1.10.510.10">
    <property type="entry name" value="Transferase(Phosphotransferase) domain 1"/>
    <property type="match status" value="1"/>
</dbReference>
<dbReference type="InterPro" id="IPR017441">
    <property type="entry name" value="Protein_kinase_ATP_BS"/>
</dbReference>
<evidence type="ECO:0000256" key="12">
    <source>
        <dbReference type="ARBA" id="ARBA00023136"/>
    </source>
</evidence>
<dbReference type="Pfam" id="PF11883">
    <property type="entry name" value="DUF3403"/>
    <property type="match status" value="1"/>
</dbReference>
<evidence type="ECO:0000256" key="8">
    <source>
        <dbReference type="ARBA" id="ARBA00022741"/>
    </source>
</evidence>
<dbReference type="GO" id="GO:0030246">
    <property type="term" value="F:carbohydrate binding"/>
    <property type="evidence" value="ECO:0007669"/>
    <property type="project" value="UniProtKB-KW"/>
</dbReference>
<evidence type="ECO:0000256" key="3">
    <source>
        <dbReference type="ARBA" id="ARBA00022527"/>
    </source>
</evidence>
<evidence type="ECO:0000256" key="11">
    <source>
        <dbReference type="ARBA" id="ARBA00022989"/>
    </source>
</evidence>
<feature type="chain" id="PRO_5043766204" description="Receptor-like serine/threonine-protein kinase" evidence="22">
    <location>
        <begin position="19"/>
        <end position="850"/>
    </location>
</feature>
<dbReference type="Pfam" id="PF00954">
    <property type="entry name" value="S_locus_glycop"/>
    <property type="match status" value="1"/>
</dbReference>
<dbReference type="Pfam" id="PF07714">
    <property type="entry name" value="PK_Tyr_Ser-Thr"/>
    <property type="match status" value="1"/>
</dbReference>
<keyword evidence="10 18" id="KW-0067">ATP-binding</keyword>
<keyword evidence="14" id="KW-0675">Receptor</keyword>
<reference evidence="26" key="1">
    <citation type="submission" date="2024-03" db="EMBL/GenBank/DDBJ databases">
        <title>WGS assembly of Saponaria officinalis var. Norfolk2.</title>
        <authorList>
            <person name="Jenkins J."/>
            <person name="Shu S."/>
            <person name="Grimwood J."/>
            <person name="Barry K."/>
            <person name="Goodstein D."/>
            <person name="Schmutz J."/>
            <person name="Leebens-Mack J."/>
            <person name="Osbourn A."/>
        </authorList>
    </citation>
    <scope>NUCLEOTIDE SEQUENCE [LARGE SCALE GENOMIC DNA]</scope>
    <source>
        <strain evidence="26">JIC</strain>
    </source>
</reference>
<dbReference type="Gene3D" id="3.30.200.20">
    <property type="entry name" value="Phosphorylase Kinase, domain 1"/>
    <property type="match status" value="1"/>
</dbReference>
<dbReference type="SMART" id="SM00220">
    <property type="entry name" value="S_TKc"/>
    <property type="match status" value="1"/>
</dbReference>
<evidence type="ECO:0000256" key="4">
    <source>
        <dbReference type="ARBA" id="ARBA00022679"/>
    </source>
</evidence>
<dbReference type="CDD" id="cd01098">
    <property type="entry name" value="PAN_AP_plant"/>
    <property type="match status" value="1"/>
</dbReference>
<dbReference type="InterPro" id="IPR001480">
    <property type="entry name" value="Bulb-type_lectin_dom"/>
</dbReference>
<dbReference type="CDD" id="cd14066">
    <property type="entry name" value="STKc_IRAK"/>
    <property type="match status" value="1"/>
</dbReference>
<evidence type="ECO:0000259" key="24">
    <source>
        <dbReference type="PROSITE" id="PS50927"/>
    </source>
</evidence>
<keyword evidence="4 18" id="KW-0808">Transferase</keyword>
<keyword evidence="7" id="KW-0430">Lectin</keyword>
<evidence type="ECO:0000313" key="27">
    <source>
        <dbReference type="Proteomes" id="UP001443914"/>
    </source>
</evidence>
<dbReference type="SMART" id="SM00473">
    <property type="entry name" value="PAN_AP"/>
    <property type="match status" value="1"/>
</dbReference>
<keyword evidence="3 18" id="KW-0723">Serine/threonine-protein kinase</keyword>
<evidence type="ECO:0000256" key="20">
    <source>
        <dbReference type="SAM" id="MobiDB-lite"/>
    </source>
</evidence>
<dbReference type="PROSITE" id="PS00107">
    <property type="entry name" value="PROTEIN_KINASE_ATP"/>
    <property type="match status" value="1"/>
</dbReference>
<dbReference type="Gene3D" id="2.90.10.10">
    <property type="entry name" value="Bulb-type lectin domain"/>
    <property type="match status" value="1"/>
</dbReference>
<proteinExistence type="inferred from homology"/>
<keyword evidence="2" id="KW-1003">Cell membrane</keyword>
<evidence type="ECO:0000256" key="5">
    <source>
        <dbReference type="ARBA" id="ARBA00022692"/>
    </source>
</evidence>
<keyword evidence="8 18" id="KW-0547">Nucleotide-binding</keyword>
<feature type="domain" description="Apple" evidence="25">
    <location>
        <begin position="338"/>
        <end position="420"/>
    </location>
</feature>
<feature type="signal peptide" evidence="22">
    <location>
        <begin position="1"/>
        <end position="18"/>
    </location>
</feature>
<evidence type="ECO:0000256" key="13">
    <source>
        <dbReference type="ARBA" id="ARBA00023157"/>
    </source>
</evidence>
<dbReference type="SMART" id="SM00108">
    <property type="entry name" value="B_lectin"/>
    <property type="match status" value="1"/>
</dbReference>
<gene>
    <name evidence="26" type="ORF">RND81_07G184100</name>
</gene>
<dbReference type="InterPro" id="IPR011009">
    <property type="entry name" value="Kinase-like_dom_sf"/>
</dbReference>
<keyword evidence="11 21" id="KW-1133">Transmembrane helix</keyword>
<dbReference type="PROSITE" id="PS50927">
    <property type="entry name" value="BULB_LECTIN"/>
    <property type="match status" value="1"/>
</dbReference>
<dbReference type="AlphaFoldDB" id="A0AAW1JTM5"/>
<evidence type="ECO:0000256" key="2">
    <source>
        <dbReference type="ARBA" id="ARBA00022475"/>
    </source>
</evidence>
<dbReference type="PANTHER" id="PTHR27002:SF150">
    <property type="entry name" value="RECEPTOR-LIKE SERINE_THREONINE-PROTEIN KINASE SD1-8"/>
    <property type="match status" value="1"/>
</dbReference>
<dbReference type="Pfam" id="PF01453">
    <property type="entry name" value="B_lectin"/>
    <property type="match status" value="1"/>
</dbReference>
<dbReference type="GO" id="GO:0048544">
    <property type="term" value="P:recognition of pollen"/>
    <property type="evidence" value="ECO:0007669"/>
    <property type="project" value="InterPro"/>
</dbReference>
<comment type="catalytic activity">
    <reaction evidence="16 18">
        <text>L-threonyl-[protein] + ATP = O-phospho-L-threonyl-[protein] + ADP + H(+)</text>
        <dbReference type="Rhea" id="RHEA:46608"/>
        <dbReference type="Rhea" id="RHEA-COMP:11060"/>
        <dbReference type="Rhea" id="RHEA-COMP:11605"/>
        <dbReference type="ChEBI" id="CHEBI:15378"/>
        <dbReference type="ChEBI" id="CHEBI:30013"/>
        <dbReference type="ChEBI" id="CHEBI:30616"/>
        <dbReference type="ChEBI" id="CHEBI:61977"/>
        <dbReference type="ChEBI" id="CHEBI:456216"/>
        <dbReference type="EC" id="2.7.11.1"/>
    </reaction>
</comment>
<dbReference type="CDD" id="cd00028">
    <property type="entry name" value="B_lectin"/>
    <property type="match status" value="1"/>
</dbReference>
<feature type="domain" description="Bulb-type lectin" evidence="24">
    <location>
        <begin position="21"/>
        <end position="142"/>
    </location>
</feature>
<evidence type="ECO:0000256" key="1">
    <source>
        <dbReference type="ARBA" id="ARBA00004251"/>
    </source>
</evidence>
<evidence type="ECO:0000256" key="21">
    <source>
        <dbReference type="SAM" id="Phobius"/>
    </source>
</evidence>
<protein>
    <recommendedName>
        <fullName evidence="18">Receptor-like serine/threonine-protein kinase</fullName>
        <ecNumber evidence="18">2.7.11.1</ecNumber>
    </recommendedName>
</protein>
<dbReference type="InterPro" id="IPR024171">
    <property type="entry name" value="SRK-like_kinase"/>
</dbReference>
<dbReference type="FunFam" id="3.30.200.20:FF:000330">
    <property type="entry name" value="G-type lectin S-receptor-like serine/threonine-protein kinase At4g03230"/>
    <property type="match status" value="1"/>
</dbReference>
<feature type="binding site" evidence="19">
    <location>
        <position position="559"/>
    </location>
    <ligand>
        <name>ATP</name>
        <dbReference type="ChEBI" id="CHEBI:30616"/>
    </ligand>
</feature>
<comment type="similarity">
    <text evidence="18">Belongs to the protein kinase superfamily. Ser/Thr protein kinase family.</text>
</comment>
<sequence length="850" mass="95201">MKMSIILIVFLCFSPVFATSTDTLTTNDSLNINQTLISSGVKFEMGFFNKGNPKKYYLGIWYKDIPSENIIIWVANRDSPLFSESSYLKLGNKSNILLFNGGTFVNWKTNESNGVNPVLQLLDSGNLVIREAGNPNPDNFIWQSFDHPTDTLIPGQKLGWNFKTSLDRFLTSWRGPDDPSVGNYTFDLDYHGDPEIYIKNGNEIIYRSGPWVGERFSGLPEMTSGEDNLNFSFVETADEVYYTLELPPNDRVKSRLIITYDGIAQRWTWNPDSKQWSKFWYVINDPCDDYRGCGPYTICNTSDIFVCQCPQGFRPKNPSAWNLRDGTDGCVRDTRLDCDSDGFLTLNNVKLPETTTAFVDATLNLDQCRDLCKKNYCNCTAFASSEFVKGVGSGCVIWTDDLIDMRYYIDGGQTFYMRLAAADLGTSPSNDSNDSKKVAIGIGLSAAAAIILAALTTLFIWKRKKSKNTQTGRSQDARGSKGGRTGRSTEILLNGLKGTSDGGHSGEAKNADDLELPIFDMYSMVVATDNFSEANKLGQGGFGRVYKGVMQDGEEVAVKRLSKESGQGCEEFKNEVQLIAKLQHRNLVRLLGCCIETNEKMLVYEYLENRSLDSILFHKERRSLLNWQTRFNIICGIARGLLYLHQDSRYRIIHRDLKVSNVLLDADMNPKISDFGMARIFGGDEIEGNTKRVVGTYGYMAPEYAMDGVFSIKSDVFSFGVLVLEIITGAKNRGFYNSDHELNLLGYTWKQWREGKGTEVVDKLIGENYSIDEVLRCLQVGLLCVQERPEDRPTMGSVVLMLSSESTSLPLPKLPGFSTGWNPVETDSSSSKHDESYTVNQVTVTVLNAR</sequence>
<dbReference type="GO" id="GO:0005886">
    <property type="term" value="C:plasma membrane"/>
    <property type="evidence" value="ECO:0007669"/>
    <property type="project" value="UniProtKB-SubCell"/>
</dbReference>
<dbReference type="Proteomes" id="UP001443914">
    <property type="component" value="Unassembled WGS sequence"/>
</dbReference>
<evidence type="ECO:0000256" key="17">
    <source>
        <dbReference type="ARBA" id="ARBA00048679"/>
    </source>
</evidence>
<comment type="catalytic activity">
    <reaction evidence="17 18">
        <text>L-seryl-[protein] + ATP = O-phospho-L-seryl-[protein] + ADP + H(+)</text>
        <dbReference type="Rhea" id="RHEA:17989"/>
        <dbReference type="Rhea" id="RHEA-COMP:9863"/>
        <dbReference type="Rhea" id="RHEA-COMP:11604"/>
        <dbReference type="ChEBI" id="CHEBI:15378"/>
        <dbReference type="ChEBI" id="CHEBI:29999"/>
        <dbReference type="ChEBI" id="CHEBI:30616"/>
        <dbReference type="ChEBI" id="CHEBI:83421"/>
        <dbReference type="ChEBI" id="CHEBI:456216"/>
        <dbReference type="EC" id="2.7.11.1"/>
    </reaction>
</comment>
<dbReference type="InterPro" id="IPR000858">
    <property type="entry name" value="S_locus_glycoprot_dom"/>
</dbReference>
<dbReference type="InterPro" id="IPR036426">
    <property type="entry name" value="Bulb-type_lectin_dom_sf"/>
</dbReference>
<accession>A0AAW1JTM5</accession>
<dbReference type="EC" id="2.7.11.1" evidence="18"/>
<dbReference type="GO" id="GO:0004674">
    <property type="term" value="F:protein serine/threonine kinase activity"/>
    <property type="evidence" value="ECO:0007669"/>
    <property type="project" value="UniProtKB-KW"/>
</dbReference>
<dbReference type="EMBL" id="JBDFQZ010000007">
    <property type="protein sequence ID" value="KAK9707255.1"/>
    <property type="molecule type" value="Genomic_DNA"/>
</dbReference>
<evidence type="ECO:0000313" key="26">
    <source>
        <dbReference type="EMBL" id="KAK9707255.1"/>
    </source>
</evidence>
<dbReference type="PANTHER" id="PTHR27002">
    <property type="entry name" value="RECEPTOR-LIKE SERINE/THREONINE-PROTEIN KINASE SD1-8"/>
    <property type="match status" value="1"/>
</dbReference>
<evidence type="ECO:0000256" key="22">
    <source>
        <dbReference type="SAM" id="SignalP"/>
    </source>
</evidence>
<evidence type="ECO:0000256" key="10">
    <source>
        <dbReference type="ARBA" id="ARBA00022840"/>
    </source>
</evidence>
<evidence type="ECO:0000256" key="16">
    <source>
        <dbReference type="ARBA" id="ARBA00047899"/>
    </source>
</evidence>
<evidence type="ECO:0000259" key="23">
    <source>
        <dbReference type="PROSITE" id="PS50011"/>
    </source>
</evidence>
<evidence type="ECO:0000256" key="18">
    <source>
        <dbReference type="PIRNR" id="PIRNR000641"/>
    </source>
</evidence>
<evidence type="ECO:0000256" key="7">
    <source>
        <dbReference type="ARBA" id="ARBA00022734"/>
    </source>
</evidence>
<evidence type="ECO:0000259" key="25">
    <source>
        <dbReference type="PROSITE" id="PS50948"/>
    </source>
</evidence>
<feature type="region of interest" description="Disordered" evidence="20">
    <location>
        <begin position="469"/>
        <end position="488"/>
    </location>
</feature>
<evidence type="ECO:0000256" key="14">
    <source>
        <dbReference type="ARBA" id="ARBA00023170"/>
    </source>
</evidence>
<dbReference type="Pfam" id="PF08276">
    <property type="entry name" value="PAN_2"/>
    <property type="match status" value="1"/>
</dbReference>